<feature type="compositionally biased region" description="Basic and acidic residues" evidence="1">
    <location>
        <begin position="32"/>
        <end position="43"/>
    </location>
</feature>
<dbReference type="Proteomes" id="UP001316803">
    <property type="component" value="Unassembled WGS sequence"/>
</dbReference>
<dbReference type="EMBL" id="JAKLMC020000046">
    <property type="protein sequence ID" value="KAK5948559.1"/>
    <property type="molecule type" value="Genomic_DNA"/>
</dbReference>
<protein>
    <submittedName>
        <fullName evidence="2">Uncharacterized protein</fullName>
    </submittedName>
</protein>
<accession>A0AAN8I2F0</accession>
<keyword evidence="3" id="KW-1185">Reference proteome</keyword>
<feature type="region of interest" description="Disordered" evidence="1">
    <location>
        <begin position="1"/>
        <end position="64"/>
    </location>
</feature>
<feature type="compositionally biased region" description="Low complexity" evidence="1">
    <location>
        <begin position="12"/>
        <end position="27"/>
    </location>
</feature>
<feature type="region of interest" description="Disordered" evidence="1">
    <location>
        <begin position="100"/>
        <end position="125"/>
    </location>
</feature>
<evidence type="ECO:0000313" key="2">
    <source>
        <dbReference type="EMBL" id="KAK5948559.1"/>
    </source>
</evidence>
<gene>
    <name evidence="2" type="ORF">OHC33_010455</name>
</gene>
<proteinExistence type="predicted"/>
<evidence type="ECO:0000313" key="3">
    <source>
        <dbReference type="Proteomes" id="UP001316803"/>
    </source>
</evidence>
<evidence type="ECO:0000256" key="1">
    <source>
        <dbReference type="SAM" id="MobiDB-lite"/>
    </source>
</evidence>
<comment type="caution">
    <text evidence="2">The sequence shown here is derived from an EMBL/GenBank/DDBJ whole genome shotgun (WGS) entry which is preliminary data.</text>
</comment>
<organism evidence="2 3">
    <name type="scientific">Knufia fluminis</name>
    <dbReference type="NCBI Taxonomy" id="191047"/>
    <lineage>
        <taxon>Eukaryota</taxon>
        <taxon>Fungi</taxon>
        <taxon>Dikarya</taxon>
        <taxon>Ascomycota</taxon>
        <taxon>Pezizomycotina</taxon>
        <taxon>Eurotiomycetes</taxon>
        <taxon>Chaetothyriomycetidae</taxon>
        <taxon>Chaetothyriales</taxon>
        <taxon>Trichomeriaceae</taxon>
        <taxon>Knufia</taxon>
    </lineage>
</organism>
<dbReference type="AlphaFoldDB" id="A0AAN8I2F0"/>
<reference evidence="2 3" key="1">
    <citation type="submission" date="2022-12" db="EMBL/GenBank/DDBJ databases">
        <title>Genomic features and morphological characterization of a novel Knufia sp. strain isolated from spacecraft assembly facility.</title>
        <authorList>
            <person name="Teixeira M."/>
            <person name="Chander A.M."/>
            <person name="Stajich J.E."/>
            <person name="Venkateswaran K."/>
        </authorList>
    </citation>
    <scope>NUCLEOTIDE SEQUENCE [LARGE SCALE GENOMIC DNA]</scope>
    <source>
        <strain evidence="2 3">FJI-L2-BK-P2</strain>
    </source>
</reference>
<name>A0AAN8I2F0_9EURO</name>
<sequence>MIKTQSQIEPESISILSLPNLNSAANPTPKRRPIDRNDKDSPRPAKKRKHGHSPSQPQQTTRDIHQWLRSTQDLTYQERSEPALDTSAQNLDVQVVVTGASESPHHPQLSTCKRQGHPRPERCDGPLKANNDAKYDASHKGTSPEASRLYLPAKHELDPQTLMGGLRVTDAVMVSIELLLSCNSHIERDDAAKAVADIHKLIMWFEMLGALVKEDPGINSWSEYVHAPKGMGVRAKCNRKTCYDGCCGVQNGDWAAPSAHEGEDMLVSTAILSRMSRLKPIVRRLDACEALMQWKGLGLK</sequence>